<dbReference type="AlphaFoldDB" id="A0A918HZE6"/>
<accession>A0A918HZE6</accession>
<keyword evidence="2" id="KW-1185">Reference proteome</keyword>
<gene>
    <name evidence="1" type="ORF">GCM10010274_40810</name>
</gene>
<dbReference type="EMBL" id="BMTP01000010">
    <property type="protein sequence ID" value="GGU48015.1"/>
    <property type="molecule type" value="Genomic_DNA"/>
</dbReference>
<proteinExistence type="predicted"/>
<dbReference type="RefSeq" id="WP_189552306.1">
    <property type="nucleotide sequence ID" value="NZ_BMTP01000010.1"/>
</dbReference>
<name>A0A918HZE6_9ACTN</name>
<sequence length="144" mass="15120">MSLSTVVLTCGRHVELREVRMSSTYGGFLEGYPCRLVNDMVIRRLLLSAEGAFGADAPVHLVPPAVDRPEGTAGGFGPVEVLPPVACVGAFRSSAVTAGHDPVAYRSVLAVVWFQSTTDVPSGDAADPGLRGIAWAALARDEEL</sequence>
<reference evidence="1" key="2">
    <citation type="submission" date="2020-09" db="EMBL/GenBank/DDBJ databases">
        <authorList>
            <person name="Sun Q."/>
            <person name="Ohkuma M."/>
        </authorList>
    </citation>
    <scope>NUCLEOTIDE SEQUENCE</scope>
    <source>
        <strain evidence="1">JCM 4391</strain>
    </source>
</reference>
<evidence type="ECO:0000313" key="2">
    <source>
        <dbReference type="Proteomes" id="UP000636661"/>
    </source>
</evidence>
<evidence type="ECO:0000313" key="1">
    <source>
        <dbReference type="EMBL" id="GGU48015.1"/>
    </source>
</evidence>
<dbReference type="Proteomes" id="UP000636661">
    <property type="component" value="Unassembled WGS sequence"/>
</dbReference>
<comment type="caution">
    <text evidence="1">The sequence shown here is derived from an EMBL/GenBank/DDBJ whole genome shotgun (WGS) entry which is preliminary data.</text>
</comment>
<reference evidence="1" key="1">
    <citation type="journal article" date="2014" name="Int. J. Syst. Evol. Microbiol.">
        <title>Complete genome sequence of Corynebacterium casei LMG S-19264T (=DSM 44701T), isolated from a smear-ripened cheese.</title>
        <authorList>
            <consortium name="US DOE Joint Genome Institute (JGI-PGF)"/>
            <person name="Walter F."/>
            <person name="Albersmeier A."/>
            <person name="Kalinowski J."/>
            <person name="Ruckert C."/>
        </authorList>
    </citation>
    <scope>NUCLEOTIDE SEQUENCE</scope>
    <source>
        <strain evidence="1">JCM 4391</strain>
    </source>
</reference>
<organism evidence="1 2">
    <name type="scientific">Streptomyces lavendofoliae</name>
    <dbReference type="NCBI Taxonomy" id="67314"/>
    <lineage>
        <taxon>Bacteria</taxon>
        <taxon>Bacillati</taxon>
        <taxon>Actinomycetota</taxon>
        <taxon>Actinomycetes</taxon>
        <taxon>Kitasatosporales</taxon>
        <taxon>Streptomycetaceae</taxon>
        <taxon>Streptomyces</taxon>
    </lineage>
</organism>
<protein>
    <submittedName>
        <fullName evidence="1">Uncharacterized protein</fullName>
    </submittedName>
</protein>